<gene>
    <name evidence="2" type="ORF">GCM10010274_58080</name>
</gene>
<protein>
    <submittedName>
        <fullName evidence="2">Uncharacterized protein</fullName>
    </submittedName>
</protein>
<evidence type="ECO:0000313" key="3">
    <source>
        <dbReference type="Proteomes" id="UP000636661"/>
    </source>
</evidence>
<feature type="region of interest" description="Disordered" evidence="1">
    <location>
        <begin position="76"/>
        <end position="98"/>
    </location>
</feature>
<accession>A0A918I327</accession>
<dbReference type="AlphaFoldDB" id="A0A918I327"/>
<name>A0A918I327_9ACTN</name>
<reference evidence="2" key="2">
    <citation type="submission" date="2020-09" db="EMBL/GenBank/DDBJ databases">
        <authorList>
            <person name="Sun Q."/>
            <person name="Ohkuma M."/>
        </authorList>
    </citation>
    <scope>NUCLEOTIDE SEQUENCE</scope>
    <source>
        <strain evidence="2">JCM 4391</strain>
    </source>
</reference>
<dbReference type="Proteomes" id="UP000636661">
    <property type="component" value="Unassembled WGS sequence"/>
</dbReference>
<comment type="caution">
    <text evidence="2">The sequence shown here is derived from an EMBL/GenBank/DDBJ whole genome shotgun (WGS) entry which is preliminary data.</text>
</comment>
<evidence type="ECO:0000313" key="2">
    <source>
        <dbReference type="EMBL" id="GGU61543.1"/>
    </source>
</evidence>
<reference evidence="2" key="1">
    <citation type="journal article" date="2014" name="Int. J. Syst. Evol. Microbiol.">
        <title>Complete genome sequence of Corynebacterium casei LMG S-19264T (=DSM 44701T), isolated from a smear-ripened cheese.</title>
        <authorList>
            <consortium name="US DOE Joint Genome Institute (JGI-PGF)"/>
            <person name="Walter F."/>
            <person name="Albersmeier A."/>
            <person name="Kalinowski J."/>
            <person name="Ruckert C."/>
        </authorList>
    </citation>
    <scope>NUCLEOTIDE SEQUENCE</scope>
    <source>
        <strain evidence="2">JCM 4391</strain>
    </source>
</reference>
<organism evidence="2 3">
    <name type="scientific">Streptomyces lavendofoliae</name>
    <dbReference type="NCBI Taxonomy" id="67314"/>
    <lineage>
        <taxon>Bacteria</taxon>
        <taxon>Bacillati</taxon>
        <taxon>Actinomycetota</taxon>
        <taxon>Actinomycetes</taxon>
        <taxon>Kitasatosporales</taxon>
        <taxon>Streptomycetaceae</taxon>
        <taxon>Streptomyces</taxon>
    </lineage>
</organism>
<evidence type="ECO:0000256" key="1">
    <source>
        <dbReference type="SAM" id="MobiDB-lite"/>
    </source>
</evidence>
<keyword evidence="3" id="KW-1185">Reference proteome</keyword>
<proteinExistence type="predicted"/>
<sequence>MDAAGEQPAVRPPRRVVEGGEEWGTLSPVLAGAHGARHDDRDQVAMGGSGAVVVTPSARVPWWLVQLVPRADERKSPIPPANAGAAVPSAVPAVLPGS</sequence>
<feature type="compositionally biased region" description="Low complexity" evidence="1">
    <location>
        <begin position="81"/>
        <end position="98"/>
    </location>
</feature>
<dbReference type="EMBL" id="BMTP01000019">
    <property type="protein sequence ID" value="GGU61543.1"/>
    <property type="molecule type" value="Genomic_DNA"/>
</dbReference>